<proteinExistence type="predicted"/>
<sequence>MSSSYQRIPCGVFDTSGNEKDAIVLYGWIVEGQLDTGRLEAGWWALAKRWPILLARLRQDWFFDIPGQDKVAALRAEEDGKAQDDKTRLFLIRDLRHTSVHDELKFHTGADLPQDRITVERADNNLSVWADNSATSVAQLMREDRAQVSVQVTIFSDATTVCLSTAHVLCDGVGAKEMAEAWSKCINGREDEVKPLDHAGADAFRVLEVPASEPPRPSGWRVLGWLGIVHFALYFVLDLFKRPPSKMENRYVFVPKQVVQQLKEQALACLDDGAWVSSSDVLAAWIVRSFHADKRDDPSPLSIIYPSNLRWLDLDNVMAPLPIPYLRNAAYTVSLPEMPASQFASHLSLGQVALLFRRTLEAQTQAEVIKRSLVWRTWSKGKTTVFFRPSSHWLVITNWRKLGMYDVDFGTGAGKVLRTWEYAFHPVPLRNSAGLIADDPTGGVWLGGYLSRKEWENNFGKSMHHV</sequence>
<keyword evidence="2" id="KW-1185">Reference proteome</keyword>
<name>A0A4R8QK64_9PEZI</name>
<protein>
    <submittedName>
        <fullName evidence="1">Transcriptional regulator sdnM</fullName>
    </submittedName>
</protein>
<dbReference type="InterPro" id="IPR023213">
    <property type="entry name" value="CAT-like_dom_sf"/>
</dbReference>
<evidence type="ECO:0000313" key="2">
    <source>
        <dbReference type="Proteomes" id="UP000295083"/>
    </source>
</evidence>
<accession>A0A4R8QK64</accession>
<dbReference type="AlphaFoldDB" id="A0A4R8QK64"/>
<dbReference type="PANTHER" id="PTHR31642">
    <property type="entry name" value="TRICHOTHECENE 3-O-ACETYLTRANSFERASE"/>
    <property type="match status" value="1"/>
</dbReference>
<dbReference type="GO" id="GO:0016747">
    <property type="term" value="F:acyltransferase activity, transferring groups other than amino-acyl groups"/>
    <property type="evidence" value="ECO:0007669"/>
    <property type="project" value="TreeGrafter"/>
</dbReference>
<reference evidence="1 2" key="1">
    <citation type="submission" date="2018-11" db="EMBL/GenBank/DDBJ databases">
        <title>Genome sequence and assembly of Colletotrichum spinosum.</title>
        <authorList>
            <person name="Gan P."/>
            <person name="Shirasu K."/>
        </authorList>
    </citation>
    <scope>NUCLEOTIDE SEQUENCE [LARGE SCALE GENOMIC DNA]</scope>
    <source>
        <strain evidence="1 2">CBS 515.97</strain>
    </source>
</reference>
<dbReference type="Pfam" id="PF02458">
    <property type="entry name" value="Transferase"/>
    <property type="match status" value="1"/>
</dbReference>
<dbReference type="Proteomes" id="UP000295083">
    <property type="component" value="Unassembled WGS sequence"/>
</dbReference>
<dbReference type="PANTHER" id="PTHR31642:SF294">
    <property type="entry name" value="ACETYLTRANSFERASE MATC1"/>
    <property type="match status" value="1"/>
</dbReference>
<gene>
    <name evidence="1" type="primary">sdnM-2</name>
    <name evidence="1" type="ORF">C8035_v003318</name>
</gene>
<dbReference type="EMBL" id="QAPG01000010">
    <property type="protein sequence ID" value="TDZ39352.1"/>
    <property type="molecule type" value="Genomic_DNA"/>
</dbReference>
<comment type="caution">
    <text evidence="1">The sequence shown here is derived from an EMBL/GenBank/DDBJ whole genome shotgun (WGS) entry which is preliminary data.</text>
</comment>
<dbReference type="InterPro" id="IPR050317">
    <property type="entry name" value="Plant_Fungal_Acyltransferase"/>
</dbReference>
<dbReference type="Gene3D" id="3.30.559.10">
    <property type="entry name" value="Chloramphenicol acetyltransferase-like domain"/>
    <property type="match status" value="2"/>
</dbReference>
<evidence type="ECO:0000313" key="1">
    <source>
        <dbReference type="EMBL" id="TDZ39352.1"/>
    </source>
</evidence>
<organism evidence="1 2">
    <name type="scientific">Colletotrichum spinosum</name>
    <dbReference type="NCBI Taxonomy" id="1347390"/>
    <lineage>
        <taxon>Eukaryota</taxon>
        <taxon>Fungi</taxon>
        <taxon>Dikarya</taxon>
        <taxon>Ascomycota</taxon>
        <taxon>Pezizomycotina</taxon>
        <taxon>Sordariomycetes</taxon>
        <taxon>Hypocreomycetidae</taxon>
        <taxon>Glomerellales</taxon>
        <taxon>Glomerellaceae</taxon>
        <taxon>Colletotrichum</taxon>
        <taxon>Colletotrichum orbiculare species complex</taxon>
    </lineage>
</organism>